<feature type="compositionally biased region" description="Basic and acidic residues" evidence="1">
    <location>
        <begin position="43"/>
        <end position="57"/>
    </location>
</feature>
<dbReference type="RefSeq" id="WP_311635527.1">
    <property type="nucleotide sequence ID" value="NZ_JAVRFF010000017.1"/>
</dbReference>
<evidence type="ECO:0000313" key="2">
    <source>
        <dbReference type="EMBL" id="MDT0473741.1"/>
    </source>
</evidence>
<comment type="caution">
    <text evidence="2">The sequence shown here is derived from an EMBL/GenBank/DDBJ whole genome shotgun (WGS) entry which is preliminary data.</text>
</comment>
<reference evidence="2" key="1">
    <citation type="submission" date="2024-05" db="EMBL/GenBank/DDBJ databases">
        <title>30 novel species of actinomycetes from the DSMZ collection.</title>
        <authorList>
            <person name="Nouioui I."/>
        </authorList>
    </citation>
    <scope>NUCLEOTIDE SEQUENCE</scope>
    <source>
        <strain evidence="2">DSM 41014</strain>
    </source>
</reference>
<gene>
    <name evidence="2" type="ORF">RM863_16550</name>
</gene>
<protein>
    <submittedName>
        <fullName evidence="2">Uncharacterized protein</fullName>
    </submittedName>
</protein>
<sequence>MREVTAMHTEAGNHGVFRGCAVLRRAFRGVVRDSPDADGPSRQNRDGPNVERVRVSS</sequence>
<dbReference type="EMBL" id="JAVRFF010000017">
    <property type="protein sequence ID" value="MDT0473741.1"/>
    <property type="molecule type" value="Genomic_DNA"/>
</dbReference>
<organism evidence="2 3">
    <name type="scientific">Streptomyces hintoniae</name>
    <dbReference type="NCBI Taxonomy" id="3075521"/>
    <lineage>
        <taxon>Bacteria</taxon>
        <taxon>Bacillati</taxon>
        <taxon>Actinomycetota</taxon>
        <taxon>Actinomycetes</taxon>
        <taxon>Kitasatosporales</taxon>
        <taxon>Streptomycetaceae</taxon>
        <taxon>Streptomyces</taxon>
    </lineage>
</organism>
<feature type="region of interest" description="Disordered" evidence="1">
    <location>
        <begin position="32"/>
        <end position="57"/>
    </location>
</feature>
<keyword evidence="3" id="KW-1185">Reference proteome</keyword>
<proteinExistence type="predicted"/>
<evidence type="ECO:0000256" key="1">
    <source>
        <dbReference type="SAM" id="MobiDB-lite"/>
    </source>
</evidence>
<name>A0ABU2UKF4_9ACTN</name>
<evidence type="ECO:0000313" key="3">
    <source>
        <dbReference type="Proteomes" id="UP001180489"/>
    </source>
</evidence>
<accession>A0ABU2UKF4</accession>
<dbReference type="Proteomes" id="UP001180489">
    <property type="component" value="Unassembled WGS sequence"/>
</dbReference>